<organism evidence="2 3">
    <name type="scientific">Venturia nashicola</name>
    <dbReference type="NCBI Taxonomy" id="86259"/>
    <lineage>
        <taxon>Eukaryota</taxon>
        <taxon>Fungi</taxon>
        <taxon>Dikarya</taxon>
        <taxon>Ascomycota</taxon>
        <taxon>Pezizomycotina</taxon>
        <taxon>Dothideomycetes</taxon>
        <taxon>Pleosporomycetidae</taxon>
        <taxon>Venturiales</taxon>
        <taxon>Venturiaceae</taxon>
        <taxon>Venturia</taxon>
    </lineage>
</organism>
<dbReference type="OrthoDB" id="4142625at2759"/>
<accession>A0A4Z1PDZ8</accession>
<sequence length="346" mass="37196">MYSLFAISLLAISQLIAAFPRQGPVLEAPLTTANIKAPGGQVKKLRYGPFAIPAMGMLENKAIRNITKPCTDCYITAYEAGLEDEAGTSVNTNVGAWLHHIVMYQAGYEERDLACGLQPAKRTFASGNERTPIRVSADGKYGIKVGTDSRFSLLYDLVNESNKPVSYYITITYEYSSDESIKPAEVIYLDVTGDCGIASVPPKDGSFTLTNSPGYLSPIGGKLLSATGHGHDGVDSVKVKIGGKVVCESQQIYAKRPGYEAKPMPDMPGMTGGHSDMSMAPKEPINSEASVKHISNTGICMDFGTFKAGDMFEVDAVYDTKKHGLNKMMGQFVDLMGISLVYVAPA</sequence>
<evidence type="ECO:0000313" key="3">
    <source>
        <dbReference type="Proteomes" id="UP000298493"/>
    </source>
</evidence>
<dbReference type="EMBL" id="SNSC02000010">
    <property type="protein sequence ID" value="TID20910.1"/>
    <property type="molecule type" value="Genomic_DNA"/>
</dbReference>
<protein>
    <recommendedName>
        <fullName evidence="4">Gb</fullName>
    </recommendedName>
</protein>
<proteinExistence type="predicted"/>
<evidence type="ECO:0000256" key="1">
    <source>
        <dbReference type="SAM" id="SignalP"/>
    </source>
</evidence>
<name>A0A4Z1PDZ8_9PEZI</name>
<evidence type="ECO:0008006" key="4">
    <source>
        <dbReference type="Google" id="ProtNLM"/>
    </source>
</evidence>
<dbReference type="Proteomes" id="UP000298493">
    <property type="component" value="Unassembled WGS sequence"/>
</dbReference>
<keyword evidence="1" id="KW-0732">Signal</keyword>
<dbReference type="AlphaFoldDB" id="A0A4Z1PDZ8"/>
<gene>
    <name evidence="2" type="ORF">E6O75_ATG05675</name>
</gene>
<reference evidence="2 3" key="1">
    <citation type="submission" date="2019-04" db="EMBL/GenBank/DDBJ databases">
        <title>High contiguity whole genome sequence and gene annotation resource for two Venturia nashicola isolates.</title>
        <authorList>
            <person name="Prokchorchik M."/>
            <person name="Won K."/>
            <person name="Lee Y."/>
            <person name="Choi E.D."/>
            <person name="Segonzac C."/>
            <person name="Sohn K.H."/>
        </authorList>
    </citation>
    <scope>NUCLEOTIDE SEQUENCE [LARGE SCALE GENOMIC DNA]</scope>
    <source>
        <strain evidence="2 3">PRI2</strain>
    </source>
</reference>
<comment type="caution">
    <text evidence="2">The sequence shown here is derived from an EMBL/GenBank/DDBJ whole genome shotgun (WGS) entry which is preliminary data.</text>
</comment>
<feature type="signal peptide" evidence="1">
    <location>
        <begin position="1"/>
        <end position="18"/>
    </location>
</feature>
<keyword evidence="3" id="KW-1185">Reference proteome</keyword>
<feature type="chain" id="PRO_5021319285" description="Gb" evidence="1">
    <location>
        <begin position="19"/>
        <end position="346"/>
    </location>
</feature>
<evidence type="ECO:0000313" key="2">
    <source>
        <dbReference type="EMBL" id="TID20910.1"/>
    </source>
</evidence>